<dbReference type="InterPro" id="IPR008136">
    <property type="entry name" value="CinA_C"/>
</dbReference>
<dbReference type="PANTHER" id="PTHR13939:SF0">
    <property type="entry name" value="NMN AMIDOHYDROLASE-LIKE PROTEIN YFAY"/>
    <property type="match status" value="1"/>
</dbReference>
<sequence>MKAEIITIGDEILNGQIVDTNSAWIAQQLAPLHISIAQISSISDSAEAITLALQQAEQRADVIIVTGGLGPTKDDVTKSTIANYFNTRLVRDPQVLAHVQQLFDRLGYTDMPEVNKQQADVLAIAKVLFNDVGTAPGMAIEKEGKYYAFLPGVPFEMKHLIEHRVLPDLRRLQPEAYVYNAHLITVGLGESHLARQIEDIEDAMPSFVKLAYLPKLGLVRLRFTAVGADLEVLKKETDNIADAVAQRLGKHVVAREDLSFEEIIVRTFAAKNLRLATAESCTGGNISTQITAVAGASQMFQGAAVVYSNQAKVDVLGVSASTLEAHGAVSEPTVVQMADGAKAVFHSDYAIATSGIAGPGGGTPEKPVGMVCVAVAGRYETLSKTFYYKNDRAVNIQRATMAGLSMLWNLFQKEEAVKME</sequence>
<name>A0ABW6BMV4_9SPHI</name>
<dbReference type="SUPFAM" id="SSF142433">
    <property type="entry name" value="CinA-like"/>
    <property type="match status" value="1"/>
</dbReference>
<gene>
    <name evidence="3" type="ORF">ACFS7Y_20255</name>
</gene>
<dbReference type="InterPro" id="IPR041424">
    <property type="entry name" value="CinA_KH"/>
</dbReference>
<dbReference type="Gene3D" id="3.40.980.10">
    <property type="entry name" value="MoaB/Mog-like domain"/>
    <property type="match status" value="1"/>
</dbReference>
<dbReference type="Pfam" id="PF00994">
    <property type="entry name" value="MoCF_biosynth"/>
    <property type="match status" value="1"/>
</dbReference>
<evidence type="ECO:0000313" key="3">
    <source>
        <dbReference type="EMBL" id="MFD2969734.1"/>
    </source>
</evidence>
<protein>
    <recommendedName>
        <fullName evidence="1">CinA-like protein</fullName>
    </recommendedName>
</protein>
<dbReference type="InterPro" id="IPR050101">
    <property type="entry name" value="CinA"/>
</dbReference>
<dbReference type="Pfam" id="PF02464">
    <property type="entry name" value="CinA"/>
    <property type="match status" value="1"/>
</dbReference>
<dbReference type="InterPro" id="IPR036653">
    <property type="entry name" value="CinA-like_C"/>
</dbReference>
<dbReference type="NCBIfam" id="TIGR00177">
    <property type="entry name" value="molyb_syn"/>
    <property type="match status" value="1"/>
</dbReference>
<dbReference type="SMART" id="SM00852">
    <property type="entry name" value="MoCF_biosynth"/>
    <property type="match status" value="1"/>
</dbReference>
<feature type="domain" description="MoaB/Mog" evidence="2">
    <location>
        <begin position="4"/>
        <end position="172"/>
    </location>
</feature>
<dbReference type="SUPFAM" id="SSF53218">
    <property type="entry name" value="Molybdenum cofactor biosynthesis proteins"/>
    <property type="match status" value="1"/>
</dbReference>
<dbReference type="RefSeq" id="WP_320183228.1">
    <property type="nucleotide sequence ID" value="NZ_CP138332.1"/>
</dbReference>
<organism evidence="3 4">
    <name type="scientific">Sphingobacterium bambusae</name>
    <dbReference type="NCBI Taxonomy" id="662858"/>
    <lineage>
        <taxon>Bacteria</taxon>
        <taxon>Pseudomonadati</taxon>
        <taxon>Bacteroidota</taxon>
        <taxon>Sphingobacteriia</taxon>
        <taxon>Sphingobacteriales</taxon>
        <taxon>Sphingobacteriaceae</taxon>
        <taxon>Sphingobacterium</taxon>
    </lineage>
</organism>
<dbReference type="CDD" id="cd00885">
    <property type="entry name" value="cinA"/>
    <property type="match status" value="1"/>
</dbReference>
<dbReference type="NCBIfam" id="NF001813">
    <property type="entry name" value="PRK00549.1"/>
    <property type="match status" value="1"/>
</dbReference>
<keyword evidence="4" id="KW-1185">Reference proteome</keyword>
<accession>A0ABW6BMV4</accession>
<evidence type="ECO:0000256" key="1">
    <source>
        <dbReference type="HAMAP-Rule" id="MF_00226"/>
    </source>
</evidence>
<evidence type="ECO:0000259" key="2">
    <source>
        <dbReference type="SMART" id="SM00852"/>
    </source>
</evidence>
<dbReference type="NCBIfam" id="TIGR00200">
    <property type="entry name" value="cinA_nterm"/>
    <property type="match status" value="1"/>
</dbReference>
<dbReference type="EMBL" id="JBHUPB010000015">
    <property type="protein sequence ID" value="MFD2969734.1"/>
    <property type="molecule type" value="Genomic_DNA"/>
</dbReference>
<reference evidence="4" key="1">
    <citation type="journal article" date="2019" name="Int. J. Syst. Evol. Microbiol.">
        <title>The Global Catalogue of Microorganisms (GCM) 10K type strain sequencing project: providing services to taxonomists for standard genome sequencing and annotation.</title>
        <authorList>
            <consortium name="The Broad Institute Genomics Platform"/>
            <consortium name="The Broad Institute Genome Sequencing Center for Infectious Disease"/>
            <person name="Wu L."/>
            <person name="Ma J."/>
        </authorList>
    </citation>
    <scope>NUCLEOTIDE SEQUENCE [LARGE SCALE GENOMIC DNA]</scope>
    <source>
        <strain evidence="4">KCTC 22814</strain>
    </source>
</reference>
<dbReference type="InterPro" id="IPR036425">
    <property type="entry name" value="MoaB/Mog-like_dom_sf"/>
</dbReference>
<evidence type="ECO:0000313" key="4">
    <source>
        <dbReference type="Proteomes" id="UP001597525"/>
    </source>
</evidence>
<comment type="similarity">
    <text evidence="1">Belongs to the CinA family.</text>
</comment>
<dbReference type="PANTHER" id="PTHR13939">
    <property type="entry name" value="NICOTINAMIDE-NUCLEOTIDE AMIDOHYDROLASE PNCC"/>
    <property type="match status" value="1"/>
</dbReference>
<dbReference type="Gene3D" id="3.90.950.20">
    <property type="entry name" value="CinA-like"/>
    <property type="match status" value="1"/>
</dbReference>
<dbReference type="Proteomes" id="UP001597525">
    <property type="component" value="Unassembled WGS sequence"/>
</dbReference>
<comment type="caution">
    <text evidence="3">The sequence shown here is derived from an EMBL/GenBank/DDBJ whole genome shotgun (WGS) entry which is preliminary data.</text>
</comment>
<dbReference type="Pfam" id="PF18146">
    <property type="entry name" value="CinA_KH"/>
    <property type="match status" value="1"/>
</dbReference>
<dbReference type="InterPro" id="IPR001453">
    <property type="entry name" value="MoaB/Mog_dom"/>
</dbReference>
<proteinExistence type="inferred from homology"/>
<dbReference type="HAMAP" id="MF_00226_B">
    <property type="entry name" value="CinA_B"/>
    <property type="match status" value="1"/>
</dbReference>
<dbReference type="InterPro" id="IPR008135">
    <property type="entry name" value="Competence-induced_CinA"/>
</dbReference>
<dbReference type="PIRSF" id="PIRSF006728">
    <property type="entry name" value="CinA"/>
    <property type="match status" value="1"/>
</dbReference>
<dbReference type="NCBIfam" id="TIGR00199">
    <property type="entry name" value="PncC_domain"/>
    <property type="match status" value="1"/>
</dbReference>